<dbReference type="InterPro" id="IPR019080">
    <property type="entry name" value="YqaJ_viral_recombinase"/>
</dbReference>
<evidence type="ECO:0000313" key="2">
    <source>
        <dbReference type="EMBL" id="GBM65845.1"/>
    </source>
</evidence>
<dbReference type="PANTHER" id="PTHR39953:SF1">
    <property type="entry name" value="RE54151P"/>
    <property type="match status" value="1"/>
</dbReference>
<dbReference type="OrthoDB" id="6774613at2759"/>
<proteinExistence type="predicted"/>
<gene>
    <name evidence="2" type="ORF">AVEN_12898_1</name>
</gene>
<evidence type="ECO:0000313" key="3">
    <source>
        <dbReference type="Proteomes" id="UP000499080"/>
    </source>
</evidence>
<evidence type="ECO:0000259" key="1">
    <source>
        <dbReference type="Pfam" id="PF09588"/>
    </source>
</evidence>
<dbReference type="Pfam" id="PF09588">
    <property type="entry name" value="YqaJ"/>
    <property type="match status" value="1"/>
</dbReference>
<dbReference type="Gene3D" id="3.90.320.10">
    <property type="match status" value="1"/>
</dbReference>
<name>A0A4Y2HKG6_ARAVE</name>
<feature type="domain" description="YqaJ viral recombinase" evidence="1">
    <location>
        <begin position="32"/>
        <end position="126"/>
    </location>
</feature>
<accession>A0A4Y2HKG6</accession>
<dbReference type="InterPro" id="IPR011335">
    <property type="entry name" value="Restrct_endonuc-II-like"/>
</dbReference>
<dbReference type="Proteomes" id="UP000499080">
    <property type="component" value="Unassembled WGS sequence"/>
</dbReference>
<dbReference type="PANTHER" id="PTHR39953">
    <property type="entry name" value="RE54151P"/>
    <property type="match status" value="1"/>
</dbReference>
<dbReference type="AlphaFoldDB" id="A0A4Y2HKG6"/>
<dbReference type="EMBL" id="BGPR01001997">
    <property type="protein sequence ID" value="GBM65845.1"/>
    <property type="molecule type" value="Genomic_DNA"/>
</dbReference>
<keyword evidence="3" id="KW-1185">Reference proteome</keyword>
<dbReference type="GO" id="GO:0006281">
    <property type="term" value="P:DNA repair"/>
    <property type="evidence" value="ECO:0007669"/>
    <property type="project" value="UniProtKB-ARBA"/>
</dbReference>
<dbReference type="SUPFAM" id="SSF52980">
    <property type="entry name" value="Restriction endonuclease-like"/>
    <property type="match status" value="1"/>
</dbReference>
<dbReference type="InterPro" id="IPR011604">
    <property type="entry name" value="PDDEXK-like_dom_sf"/>
</dbReference>
<sequence>MSCVMDASKAYENAQCQTMHVSLVECILGVSSLNDTNAMKCGKKLEHEVRQLVEKKVGVVIEQCGFHTSSDRAIMGASPDDLSDQYVFEIKCPKFEKAMKNYIQSDGNIATKHYAQIQMQMYFAKKQKGLFCVANHDFESSKEISMHLVNFDAIFCEELMEKCTKSWETAIFPVLKHYK</sequence>
<reference evidence="2 3" key="1">
    <citation type="journal article" date="2019" name="Sci. Rep.">
        <title>Orb-weaving spider Araneus ventricosus genome elucidates the spidroin gene catalogue.</title>
        <authorList>
            <person name="Kono N."/>
            <person name="Nakamura H."/>
            <person name="Ohtoshi R."/>
            <person name="Moran D.A.P."/>
            <person name="Shinohara A."/>
            <person name="Yoshida Y."/>
            <person name="Fujiwara M."/>
            <person name="Mori M."/>
            <person name="Tomita M."/>
            <person name="Arakawa K."/>
        </authorList>
    </citation>
    <scope>NUCLEOTIDE SEQUENCE [LARGE SCALE GENOMIC DNA]</scope>
</reference>
<comment type="caution">
    <text evidence="2">The sequence shown here is derived from an EMBL/GenBank/DDBJ whole genome shotgun (WGS) entry which is preliminary data.</text>
</comment>
<protein>
    <recommendedName>
        <fullName evidence="1">YqaJ viral recombinase domain-containing protein</fullName>
    </recommendedName>
</protein>
<organism evidence="2 3">
    <name type="scientific">Araneus ventricosus</name>
    <name type="common">Orbweaver spider</name>
    <name type="synonym">Epeira ventricosa</name>
    <dbReference type="NCBI Taxonomy" id="182803"/>
    <lineage>
        <taxon>Eukaryota</taxon>
        <taxon>Metazoa</taxon>
        <taxon>Ecdysozoa</taxon>
        <taxon>Arthropoda</taxon>
        <taxon>Chelicerata</taxon>
        <taxon>Arachnida</taxon>
        <taxon>Araneae</taxon>
        <taxon>Araneomorphae</taxon>
        <taxon>Entelegynae</taxon>
        <taxon>Araneoidea</taxon>
        <taxon>Araneidae</taxon>
        <taxon>Araneus</taxon>
    </lineage>
</organism>